<protein>
    <submittedName>
        <fullName evidence="2">Uncharacterized protein</fullName>
    </submittedName>
</protein>
<feature type="signal peptide" evidence="1">
    <location>
        <begin position="1"/>
        <end position="21"/>
    </location>
</feature>
<evidence type="ECO:0000256" key="1">
    <source>
        <dbReference type="SAM" id="SignalP"/>
    </source>
</evidence>
<evidence type="ECO:0000313" key="2">
    <source>
        <dbReference type="EMBL" id="KAG6431833.1"/>
    </source>
</evidence>
<proteinExistence type="predicted"/>
<keyword evidence="3" id="KW-1185">Reference proteome</keyword>
<reference evidence="2" key="1">
    <citation type="submission" date="2018-01" db="EMBL/GenBank/DDBJ databases">
        <authorList>
            <person name="Mao J.F."/>
        </authorList>
    </citation>
    <scope>NUCLEOTIDE SEQUENCE</scope>
    <source>
        <strain evidence="2">Huo1</strain>
        <tissue evidence="2">Leaf</tissue>
    </source>
</reference>
<dbReference type="AlphaFoldDB" id="A0A8X9A814"/>
<dbReference type="Proteomes" id="UP000298416">
    <property type="component" value="Unassembled WGS sequence"/>
</dbReference>
<name>A0A8X9A814_SALSN</name>
<comment type="caution">
    <text evidence="2">The sequence shown here is derived from an EMBL/GenBank/DDBJ whole genome shotgun (WGS) entry which is preliminary data.</text>
</comment>
<gene>
    <name evidence="2" type="ORF">SASPL_109918</name>
</gene>
<dbReference type="EMBL" id="PNBA02000003">
    <property type="protein sequence ID" value="KAG6431833.1"/>
    <property type="molecule type" value="Genomic_DNA"/>
</dbReference>
<accession>A0A8X9A814</accession>
<feature type="chain" id="PRO_5036455017" evidence="1">
    <location>
        <begin position="22"/>
        <end position="144"/>
    </location>
</feature>
<evidence type="ECO:0000313" key="3">
    <source>
        <dbReference type="Proteomes" id="UP000298416"/>
    </source>
</evidence>
<reference evidence="2" key="2">
    <citation type="submission" date="2020-08" db="EMBL/GenBank/DDBJ databases">
        <title>Plant Genome Project.</title>
        <authorList>
            <person name="Zhang R.-G."/>
        </authorList>
    </citation>
    <scope>NUCLEOTIDE SEQUENCE</scope>
    <source>
        <strain evidence="2">Huo1</strain>
        <tissue evidence="2">Leaf</tissue>
    </source>
</reference>
<sequence>MGVSPMVLVWVVLLAMGGAKATSIAVTRVVTITGQICCTPSGNCPGTPVVGAAVTLTCSGTIITPGVITNTTTSSGDGTYTVSATITTNFIIAAVNIVPCLITVQLPIATCPALSNTGGGRLIGPIVPTGASTGTVPFFIRFPV</sequence>
<keyword evidence="1" id="KW-0732">Signal</keyword>
<organism evidence="2">
    <name type="scientific">Salvia splendens</name>
    <name type="common">Scarlet sage</name>
    <dbReference type="NCBI Taxonomy" id="180675"/>
    <lineage>
        <taxon>Eukaryota</taxon>
        <taxon>Viridiplantae</taxon>
        <taxon>Streptophyta</taxon>
        <taxon>Embryophyta</taxon>
        <taxon>Tracheophyta</taxon>
        <taxon>Spermatophyta</taxon>
        <taxon>Magnoliopsida</taxon>
        <taxon>eudicotyledons</taxon>
        <taxon>Gunneridae</taxon>
        <taxon>Pentapetalae</taxon>
        <taxon>asterids</taxon>
        <taxon>lamiids</taxon>
        <taxon>Lamiales</taxon>
        <taxon>Lamiaceae</taxon>
        <taxon>Nepetoideae</taxon>
        <taxon>Mentheae</taxon>
        <taxon>Salviinae</taxon>
        <taxon>Salvia</taxon>
        <taxon>Salvia subgen. Calosphace</taxon>
        <taxon>core Calosphace</taxon>
    </lineage>
</organism>